<dbReference type="InterPro" id="IPR009057">
    <property type="entry name" value="Homeodomain-like_sf"/>
</dbReference>
<accession>A0ABW2L723</accession>
<evidence type="ECO:0000256" key="1">
    <source>
        <dbReference type="ARBA" id="ARBA00023015"/>
    </source>
</evidence>
<dbReference type="SUPFAM" id="SSF48498">
    <property type="entry name" value="Tetracyclin repressor-like, C-terminal domain"/>
    <property type="match status" value="1"/>
</dbReference>
<dbReference type="RefSeq" id="WP_379710796.1">
    <property type="nucleotide sequence ID" value="NZ_JBHTBS010000003.1"/>
</dbReference>
<evidence type="ECO:0000313" key="7">
    <source>
        <dbReference type="Proteomes" id="UP001596472"/>
    </source>
</evidence>
<proteinExistence type="predicted"/>
<feature type="DNA-binding region" description="H-T-H motif" evidence="4">
    <location>
        <begin position="27"/>
        <end position="46"/>
    </location>
</feature>
<keyword evidence="3" id="KW-0804">Transcription</keyword>
<sequence length="197" mass="22517">MSDRPTKERILDAAEEIMLEHSFHSVGLNQILSAVKVPKGSFYHYFKSKEDFGVEILRHYARNSNAIKHQLLFETDPEKDPIERMFCYFEAAIERGRENGGKCPCLIQKLAAEVANFSEPMREAVAEGYAQSISIFTKLFDEAVEKGSLPRSTNTTTEAEFLMVVWVGALQRMLIFRDAEALRFGVDILRERFSKVD</sequence>
<evidence type="ECO:0000256" key="4">
    <source>
        <dbReference type="PROSITE-ProRule" id="PRU00335"/>
    </source>
</evidence>
<evidence type="ECO:0000256" key="3">
    <source>
        <dbReference type="ARBA" id="ARBA00023163"/>
    </source>
</evidence>
<comment type="caution">
    <text evidence="6">The sequence shown here is derived from an EMBL/GenBank/DDBJ whole genome shotgun (WGS) entry which is preliminary data.</text>
</comment>
<dbReference type="PANTHER" id="PTHR47506:SF6">
    <property type="entry name" value="HTH-TYPE TRANSCRIPTIONAL REPRESSOR NEMR"/>
    <property type="match status" value="1"/>
</dbReference>
<organism evidence="6 7">
    <name type="scientific">Haloferula chungangensis</name>
    <dbReference type="NCBI Taxonomy" id="1048331"/>
    <lineage>
        <taxon>Bacteria</taxon>
        <taxon>Pseudomonadati</taxon>
        <taxon>Verrucomicrobiota</taxon>
        <taxon>Verrucomicrobiia</taxon>
        <taxon>Verrucomicrobiales</taxon>
        <taxon>Verrucomicrobiaceae</taxon>
        <taxon>Haloferula</taxon>
    </lineage>
</organism>
<dbReference type="EMBL" id="JBHTBS010000003">
    <property type="protein sequence ID" value="MFC7336945.1"/>
    <property type="molecule type" value="Genomic_DNA"/>
</dbReference>
<name>A0ABW2L723_9BACT</name>
<keyword evidence="1" id="KW-0805">Transcription regulation</keyword>
<evidence type="ECO:0000313" key="6">
    <source>
        <dbReference type="EMBL" id="MFC7336945.1"/>
    </source>
</evidence>
<dbReference type="PANTHER" id="PTHR47506">
    <property type="entry name" value="TRANSCRIPTIONAL REGULATORY PROTEIN"/>
    <property type="match status" value="1"/>
</dbReference>
<dbReference type="Pfam" id="PF00440">
    <property type="entry name" value="TetR_N"/>
    <property type="match status" value="1"/>
</dbReference>
<feature type="domain" description="HTH tetR-type" evidence="5">
    <location>
        <begin position="4"/>
        <end position="64"/>
    </location>
</feature>
<gene>
    <name evidence="6" type="ORF">ACFQY0_07130</name>
</gene>
<keyword evidence="2 4" id="KW-0238">DNA-binding</keyword>
<dbReference type="InterPro" id="IPR001647">
    <property type="entry name" value="HTH_TetR"/>
</dbReference>
<dbReference type="Gene3D" id="1.10.357.10">
    <property type="entry name" value="Tetracycline Repressor, domain 2"/>
    <property type="match status" value="1"/>
</dbReference>
<dbReference type="InterPro" id="IPR011075">
    <property type="entry name" value="TetR_C"/>
</dbReference>
<dbReference type="PRINTS" id="PR00455">
    <property type="entry name" value="HTHTETR"/>
</dbReference>
<dbReference type="InterPro" id="IPR036271">
    <property type="entry name" value="Tet_transcr_reg_TetR-rel_C_sf"/>
</dbReference>
<evidence type="ECO:0000256" key="2">
    <source>
        <dbReference type="ARBA" id="ARBA00023125"/>
    </source>
</evidence>
<dbReference type="PROSITE" id="PS50977">
    <property type="entry name" value="HTH_TETR_2"/>
    <property type="match status" value="1"/>
</dbReference>
<reference evidence="7" key="1">
    <citation type="journal article" date="2019" name="Int. J. Syst. Evol. Microbiol.">
        <title>The Global Catalogue of Microorganisms (GCM) 10K type strain sequencing project: providing services to taxonomists for standard genome sequencing and annotation.</title>
        <authorList>
            <consortium name="The Broad Institute Genomics Platform"/>
            <consortium name="The Broad Institute Genome Sequencing Center for Infectious Disease"/>
            <person name="Wu L."/>
            <person name="Ma J."/>
        </authorList>
    </citation>
    <scope>NUCLEOTIDE SEQUENCE [LARGE SCALE GENOMIC DNA]</scope>
    <source>
        <strain evidence="7">CGMCC 4.1467</strain>
    </source>
</reference>
<keyword evidence="7" id="KW-1185">Reference proteome</keyword>
<evidence type="ECO:0000259" key="5">
    <source>
        <dbReference type="PROSITE" id="PS50977"/>
    </source>
</evidence>
<dbReference type="SUPFAM" id="SSF46689">
    <property type="entry name" value="Homeodomain-like"/>
    <property type="match status" value="1"/>
</dbReference>
<dbReference type="Proteomes" id="UP001596472">
    <property type="component" value="Unassembled WGS sequence"/>
</dbReference>
<dbReference type="Pfam" id="PF16925">
    <property type="entry name" value="TetR_C_13"/>
    <property type="match status" value="1"/>
</dbReference>
<protein>
    <submittedName>
        <fullName evidence="6">TetR/AcrR family transcriptional regulator</fullName>
    </submittedName>
</protein>